<dbReference type="Pfam" id="PF16277">
    <property type="entry name" value="DUF4926"/>
    <property type="match status" value="1"/>
</dbReference>
<dbReference type="InterPro" id="IPR032568">
    <property type="entry name" value="DUF4926"/>
</dbReference>
<dbReference type="AlphaFoldDB" id="A0A6G4WIZ8"/>
<organism evidence="1 2">
    <name type="scientific">Allomesorhizobium camelthorni</name>
    <dbReference type="NCBI Taxonomy" id="475069"/>
    <lineage>
        <taxon>Bacteria</taxon>
        <taxon>Pseudomonadati</taxon>
        <taxon>Pseudomonadota</taxon>
        <taxon>Alphaproteobacteria</taxon>
        <taxon>Hyphomicrobiales</taxon>
        <taxon>Phyllobacteriaceae</taxon>
        <taxon>Allomesorhizobium</taxon>
    </lineage>
</organism>
<protein>
    <submittedName>
        <fullName evidence="1">DUF4926 domain-containing protein</fullName>
    </submittedName>
</protein>
<keyword evidence="2" id="KW-1185">Reference proteome</keyword>
<dbReference type="EMBL" id="JAAKZF010000057">
    <property type="protein sequence ID" value="NGO54584.1"/>
    <property type="molecule type" value="Genomic_DNA"/>
</dbReference>
<accession>A0A6G4WIZ8</accession>
<name>A0A6G4WIZ8_9HYPH</name>
<comment type="caution">
    <text evidence="1">The sequence shown here is derived from an EMBL/GenBank/DDBJ whole genome shotgun (WGS) entry which is preliminary data.</text>
</comment>
<reference evidence="1 2" key="1">
    <citation type="submission" date="2020-02" db="EMBL/GenBank/DDBJ databases">
        <title>Genome sequence of strain CCNWXJ40-4.</title>
        <authorList>
            <person name="Gao J."/>
            <person name="Sun J."/>
        </authorList>
    </citation>
    <scope>NUCLEOTIDE SEQUENCE [LARGE SCALE GENOMIC DNA]</scope>
    <source>
        <strain evidence="1 2">CCNWXJ 40-4</strain>
    </source>
</reference>
<sequence>MRSAPKLFDIVELLSDRPASGLEAGAIGTIVEALPDKFYIVEFLDADGRTRSLESLPVEDLSVR</sequence>
<evidence type="ECO:0000313" key="2">
    <source>
        <dbReference type="Proteomes" id="UP001642900"/>
    </source>
</evidence>
<proteinExistence type="predicted"/>
<evidence type="ECO:0000313" key="1">
    <source>
        <dbReference type="EMBL" id="NGO54584.1"/>
    </source>
</evidence>
<dbReference type="Proteomes" id="UP001642900">
    <property type="component" value="Unassembled WGS sequence"/>
</dbReference>
<gene>
    <name evidence="1" type="ORF">G6N73_26250</name>
</gene>